<dbReference type="Proteomes" id="UP000235786">
    <property type="component" value="Unassembled WGS sequence"/>
</dbReference>
<keyword evidence="3" id="KW-1185">Reference proteome</keyword>
<dbReference type="InterPro" id="IPR000073">
    <property type="entry name" value="AB_hydrolase_1"/>
</dbReference>
<feature type="domain" description="AB hydrolase-1" evidence="1">
    <location>
        <begin position="31"/>
        <end position="271"/>
    </location>
</feature>
<reference evidence="2 3" key="1">
    <citation type="submission" date="2016-04" db="EMBL/GenBank/DDBJ databases">
        <title>A degradative enzymes factory behind the ericoid mycorrhizal symbiosis.</title>
        <authorList>
            <consortium name="DOE Joint Genome Institute"/>
            <person name="Martino E."/>
            <person name="Morin E."/>
            <person name="Grelet G."/>
            <person name="Kuo A."/>
            <person name="Kohler A."/>
            <person name="Daghino S."/>
            <person name="Barry K."/>
            <person name="Choi C."/>
            <person name="Cichocki N."/>
            <person name="Clum A."/>
            <person name="Copeland A."/>
            <person name="Hainaut M."/>
            <person name="Haridas S."/>
            <person name="Labutti K."/>
            <person name="Lindquist E."/>
            <person name="Lipzen A."/>
            <person name="Khouja H.-R."/>
            <person name="Murat C."/>
            <person name="Ohm R."/>
            <person name="Olson A."/>
            <person name="Spatafora J."/>
            <person name="Veneault-Fourrey C."/>
            <person name="Henrissat B."/>
            <person name="Grigoriev I."/>
            <person name="Martin F."/>
            <person name="Perotto S."/>
        </authorList>
    </citation>
    <scope>NUCLEOTIDE SEQUENCE [LARGE SCALE GENOMIC DNA]</scope>
    <source>
        <strain evidence="2 3">F</strain>
    </source>
</reference>
<dbReference type="EMBL" id="KZ613971">
    <property type="protein sequence ID" value="PMD29838.1"/>
    <property type="molecule type" value="Genomic_DNA"/>
</dbReference>
<dbReference type="Pfam" id="PF00561">
    <property type="entry name" value="Abhydrolase_1"/>
    <property type="match status" value="1"/>
</dbReference>
<dbReference type="OrthoDB" id="190201at2759"/>
<evidence type="ECO:0000313" key="3">
    <source>
        <dbReference type="Proteomes" id="UP000235786"/>
    </source>
</evidence>
<dbReference type="PANTHER" id="PTHR43433:SF5">
    <property type="entry name" value="AB HYDROLASE-1 DOMAIN-CONTAINING PROTEIN"/>
    <property type="match status" value="1"/>
</dbReference>
<dbReference type="Gene3D" id="3.40.50.1820">
    <property type="entry name" value="alpha/beta hydrolase"/>
    <property type="match status" value="1"/>
</dbReference>
<dbReference type="InterPro" id="IPR050471">
    <property type="entry name" value="AB_hydrolase"/>
</dbReference>
<name>A0A2J6QUA0_HYAVF</name>
<dbReference type="STRING" id="1149755.A0A2J6QUA0"/>
<dbReference type="PANTHER" id="PTHR43433">
    <property type="entry name" value="HYDROLASE, ALPHA/BETA FOLD FAMILY PROTEIN"/>
    <property type="match status" value="1"/>
</dbReference>
<dbReference type="PRINTS" id="PR00111">
    <property type="entry name" value="ABHYDROLASE"/>
</dbReference>
<evidence type="ECO:0000313" key="2">
    <source>
        <dbReference type="EMBL" id="PMD29838.1"/>
    </source>
</evidence>
<protein>
    <submittedName>
        <fullName evidence="2">Alpha/beta-hydrolase</fullName>
    </submittedName>
</protein>
<keyword evidence="2" id="KW-0378">Hydrolase</keyword>
<dbReference type="AlphaFoldDB" id="A0A2J6QUA0"/>
<sequence length="294" mass="32375">MKTATPQLPIGTANHGRVDLCYETFGSPHDPAIILLAGGQSSMLFWSEDFCQYLKKNRRYVIRYDYRDTGKSLHYPPGAPPYKLADFADDVLQIMDECLVEKANLVGFSMGSGICQLLALRNPDRVVSLTLMSSGPVGAYPGEKDLPQMAPELLQRFIKLAPQDSGNREEVINSSVEIARLCAGSGYPIDEVESRALAAAVFDRDIDLRSSMNHGPLNFERWQRERLGEITAPTLVFHGMDDQVLPFVHGVALSKEIKNAKLIPLEGVGHDLPRGVWDIVLPALLAHTMVSASS</sequence>
<accession>A0A2J6QUA0</accession>
<organism evidence="2 3">
    <name type="scientific">Hyaloscypha variabilis (strain UAMH 11265 / GT02V1 / F)</name>
    <name type="common">Meliniomyces variabilis</name>
    <dbReference type="NCBI Taxonomy" id="1149755"/>
    <lineage>
        <taxon>Eukaryota</taxon>
        <taxon>Fungi</taxon>
        <taxon>Dikarya</taxon>
        <taxon>Ascomycota</taxon>
        <taxon>Pezizomycotina</taxon>
        <taxon>Leotiomycetes</taxon>
        <taxon>Helotiales</taxon>
        <taxon>Hyaloscyphaceae</taxon>
        <taxon>Hyaloscypha</taxon>
        <taxon>Hyaloscypha variabilis</taxon>
    </lineage>
</organism>
<proteinExistence type="predicted"/>
<evidence type="ECO:0000259" key="1">
    <source>
        <dbReference type="Pfam" id="PF00561"/>
    </source>
</evidence>
<dbReference type="GO" id="GO:0046503">
    <property type="term" value="P:glycerolipid catabolic process"/>
    <property type="evidence" value="ECO:0007669"/>
    <property type="project" value="TreeGrafter"/>
</dbReference>
<dbReference type="GO" id="GO:0004806">
    <property type="term" value="F:triacylglycerol lipase activity"/>
    <property type="evidence" value="ECO:0007669"/>
    <property type="project" value="TreeGrafter"/>
</dbReference>
<gene>
    <name evidence="2" type="ORF">L207DRAFT_520701</name>
</gene>
<dbReference type="InterPro" id="IPR029058">
    <property type="entry name" value="AB_hydrolase_fold"/>
</dbReference>
<dbReference type="SUPFAM" id="SSF53474">
    <property type="entry name" value="alpha/beta-Hydrolases"/>
    <property type="match status" value="1"/>
</dbReference>